<accession>A0A0D2PUR3</accession>
<gene>
    <name evidence="1" type="ORF">HYPSUDRAFT_201364</name>
</gene>
<keyword evidence="2" id="KW-1185">Reference proteome</keyword>
<sequence length="196" mass="21184">MSAPARSVTASYPLRDDTLTCPAFYAGDITLWANTLLAMACALYTARCWYRDLGAFSTPTMNPSAAMQHRIAGIEVCLVPFVVCDDRSGTSGTRILSAVPRSPPGLPTGRGSLYADRSYWPPCLQSALSPFRRGASPDHESALTNQLPVRVPVHANSWCQHTHRLATASTMHTLAAPVEYTSYGVNNGAPNWIAED</sequence>
<evidence type="ECO:0000313" key="2">
    <source>
        <dbReference type="Proteomes" id="UP000054270"/>
    </source>
</evidence>
<dbReference type="Proteomes" id="UP000054270">
    <property type="component" value="Unassembled WGS sequence"/>
</dbReference>
<dbReference type="EMBL" id="KN817543">
    <property type="protein sequence ID" value="KJA23335.1"/>
    <property type="molecule type" value="Genomic_DNA"/>
</dbReference>
<proteinExistence type="predicted"/>
<reference evidence="2" key="1">
    <citation type="submission" date="2014-04" db="EMBL/GenBank/DDBJ databases">
        <title>Evolutionary Origins and Diversification of the Mycorrhizal Mutualists.</title>
        <authorList>
            <consortium name="DOE Joint Genome Institute"/>
            <consortium name="Mycorrhizal Genomics Consortium"/>
            <person name="Kohler A."/>
            <person name="Kuo A."/>
            <person name="Nagy L.G."/>
            <person name="Floudas D."/>
            <person name="Copeland A."/>
            <person name="Barry K.W."/>
            <person name="Cichocki N."/>
            <person name="Veneault-Fourrey C."/>
            <person name="LaButti K."/>
            <person name="Lindquist E.A."/>
            <person name="Lipzen A."/>
            <person name="Lundell T."/>
            <person name="Morin E."/>
            <person name="Murat C."/>
            <person name="Riley R."/>
            <person name="Ohm R."/>
            <person name="Sun H."/>
            <person name="Tunlid A."/>
            <person name="Henrissat B."/>
            <person name="Grigoriev I.V."/>
            <person name="Hibbett D.S."/>
            <person name="Martin F."/>
        </authorList>
    </citation>
    <scope>NUCLEOTIDE SEQUENCE [LARGE SCALE GENOMIC DNA]</scope>
    <source>
        <strain evidence="2">FD-334 SS-4</strain>
    </source>
</reference>
<organism evidence="1 2">
    <name type="scientific">Hypholoma sublateritium (strain FD-334 SS-4)</name>
    <dbReference type="NCBI Taxonomy" id="945553"/>
    <lineage>
        <taxon>Eukaryota</taxon>
        <taxon>Fungi</taxon>
        <taxon>Dikarya</taxon>
        <taxon>Basidiomycota</taxon>
        <taxon>Agaricomycotina</taxon>
        <taxon>Agaricomycetes</taxon>
        <taxon>Agaricomycetidae</taxon>
        <taxon>Agaricales</taxon>
        <taxon>Agaricineae</taxon>
        <taxon>Strophariaceae</taxon>
        <taxon>Hypholoma</taxon>
    </lineage>
</organism>
<evidence type="ECO:0000313" key="1">
    <source>
        <dbReference type="EMBL" id="KJA23335.1"/>
    </source>
</evidence>
<protein>
    <submittedName>
        <fullName evidence="1">Uncharacterized protein</fullName>
    </submittedName>
</protein>
<name>A0A0D2PUR3_HYPSF</name>
<dbReference type="AlphaFoldDB" id="A0A0D2PUR3"/>